<evidence type="ECO:0000313" key="2">
    <source>
        <dbReference type="Proteomes" id="UP000474061"/>
    </source>
</evidence>
<evidence type="ECO:0000313" key="1">
    <source>
        <dbReference type="EMBL" id="MRU23925.1"/>
    </source>
</evidence>
<proteinExistence type="predicted"/>
<reference evidence="1" key="1">
    <citation type="submission" date="2019-05" db="EMBL/GenBank/DDBJ databases">
        <authorList>
            <person name="Castillo A."/>
            <person name="Giampetruzzi A."/>
            <person name="Landa B."/>
            <person name="Saponari M."/>
            <person name="Almeida R.P.P."/>
            <person name="Moralejo E."/>
            <person name="Marco-Noales E."/>
            <person name="Velasco-Amo M.P."/>
            <person name="Roman-Ecija M."/>
            <person name="Navarro I."/>
            <person name="Monterde A."/>
            <person name="Barbe S."/>
        </authorList>
    </citation>
    <scope>NUCLEOTIDE SEQUENCE</scope>
    <source>
        <strain evidence="1">XYL1981</strain>
    </source>
</reference>
<accession>A0A9Q4MJD6</accession>
<reference evidence="1" key="2">
    <citation type="journal article" date="2020" name="Appl. Environ. Microbiol.">
        <title>Multiple intercontinental introductions associated with the emergence of a plant pathogen in Europe.</title>
        <authorList>
            <person name="Landa B.B."/>
            <person name="Castillo A.I."/>
            <person name="Giampetruzzi A."/>
            <person name="Kahn A."/>
            <person name="Roman-Ecija M."/>
            <person name="Velasco-Amo M.P."/>
            <person name="Navas-Cortes J.A."/>
            <person name="Marco-Noales E."/>
            <person name="Barbe S."/>
            <person name="Moralejo E."/>
            <person name="Coletta-Filho H.D."/>
            <person name="Saldarelli P."/>
            <person name="Saponari M."/>
            <person name="Almeida R.P.P."/>
        </authorList>
    </citation>
    <scope>NUCLEOTIDE SEQUENCE</scope>
    <source>
        <strain evidence="1">XYL1981</strain>
    </source>
</reference>
<sequence>MTNPGRYLDRTWQAHQQSVQAQASMAQQLCQALSKHGLCKQAEESYLAPSVCRQFRAQRGLRKHDAVFHEPTCRKGQGPDR</sequence>
<dbReference type="EMBL" id="VDCJ01000346">
    <property type="protein sequence ID" value="MRU23925.1"/>
    <property type="molecule type" value="Genomic_DNA"/>
</dbReference>
<name>A0A9Q4MJD6_XYLFS</name>
<dbReference type="AlphaFoldDB" id="A0A9Q4MJD6"/>
<protein>
    <submittedName>
        <fullName evidence="1">Uncharacterized protein</fullName>
    </submittedName>
</protein>
<gene>
    <name evidence="1" type="ORF">FG476_07490</name>
</gene>
<dbReference type="Proteomes" id="UP000474061">
    <property type="component" value="Unassembled WGS sequence"/>
</dbReference>
<organism evidence="1 2">
    <name type="scientific">Xylella fastidiosa subsp. multiplex</name>
    <dbReference type="NCBI Taxonomy" id="644357"/>
    <lineage>
        <taxon>Bacteria</taxon>
        <taxon>Pseudomonadati</taxon>
        <taxon>Pseudomonadota</taxon>
        <taxon>Gammaproteobacteria</taxon>
        <taxon>Lysobacterales</taxon>
        <taxon>Lysobacteraceae</taxon>
        <taxon>Xylella</taxon>
    </lineage>
</organism>
<comment type="caution">
    <text evidence="1">The sequence shown here is derived from an EMBL/GenBank/DDBJ whole genome shotgun (WGS) entry which is preliminary data.</text>
</comment>